<dbReference type="GO" id="GO:0070403">
    <property type="term" value="F:NAD+ binding"/>
    <property type="evidence" value="ECO:0007669"/>
    <property type="project" value="InterPro"/>
</dbReference>
<dbReference type="SUPFAM" id="SSF51735">
    <property type="entry name" value="NAD(P)-binding Rossmann-fold domains"/>
    <property type="match status" value="1"/>
</dbReference>
<evidence type="ECO:0000313" key="2">
    <source>
        <dbReference type="EMBL" id="KAF0699875.1"/>
    </source>
</evidence>
<accession>A0A485KNM7</accession>
<evidence type="ECO:0000313" key="4">
    <source>
        <dbReference type="Proteomes" id="UP000332933"/>
    </source>
</evidence>
<reference evidence="2" key="2">
    <citation type="submission" date="2019-06" db="EMBL/GenBank/DDBJ databases">
        <title>Genomics analysis of Aphanomyces spp. identifies a new class of oomycete effector associated with host adaptation.</title>
        <authorList>
            <person name="Gaulin E."/>
        </authorList>
    </citation>
    <scope>NUCLEOTIDE SEQUENCE</scope>
    <source>
        <strain evidence="2">CBS 578.67</strain>
    </source>
</reference>
<reference evidence="3 4" key="1">
    <citation type="submission" date="2019-03" db="EMBL/GenBank/DDBJ databases">
        <authorList>
            <person name="Gaulin E."/>
            <person name="Dumas B."/>
        </authorList>
    </citation>
    <scope>NUCLEOTIDE SEQUENCE [LARGE SCALE GENOMIC DNA]</scope>
    <source>
        <strain evidence="3">CBS 568.67</strain>
    </source>
</reference>
<dbReference type="InterPro" id="IPR006176">
    <property type="entry name" value="3-OHacyl-CoA_DH_NAD-bd"/>
</dbReference>
<protein>
    <submittedName>
        <fullName evidence="3">Aste57867_9585 protein</fullName>
    </submittedName>
</protein>
<dbReference type="Proteomes" id="UP000332933">
    <property type="component" value="Unassembled WGS sequence"/>
</dbReference>
<keyword evidence="4" id="KW-1185">Reference proteome</keyword>
<dbReference type="EMBL" id="VJMH01005152">
    <property type="protein sequence ID" value="KAF0699875.1"/>
    <property type="molecule type" value="Genomic_DNA"/>
</dbReference>
<sequence>MPVPAMKAITTVGIVGAGFLGSAIAYDLSMHGVRVILYDRSPDTTTPDALHSASYAMLQPLWRLGYIPQIMVGNAVKNIVGVHTLEALAAQNPQLIIECIPEDLDMKKQLFRQLEELVPSTTILGTSTISLSVNDIAAGSLRPANVLGVRFFHPCVLIPFVELTVADTTSPDTAKRVESYLSTVHKTCSYGPTRRVLNVRPYLSSYSSCVLVSQRADVNDFQLEQSKALGFYHDSIPMARPVTTTTTSPPRSHHH</sequence>
<dbReference type="Gene3D" id="3.40.50.720">
    <property type="entry name" value="NAD(P)-binding Rossmann-like Domain"/>
    <property type="match status" value="1"/>
</dbReference>
<dbReference type="OrthoDB" id="2021159at2759"/>
<dbReference type="AlphaFoldDB" id="A0A485KNM7"/>
<proteinExistence type="predicted"/>
<dbReference type="EMBL" id="CAADRA010005173">
    <property type="protein sequence ID" value="VFT86464.1"/>
    <property type="molecule type" value="Genomic_DNA"/>
</dbReference>
<organism evidence="3 4">
    <name type="scientific">Aphanomyces stellatus</name>
    <dbReference type="NCBI Taxonomy" id="120398"/>
    <lineage>
        <taxon>Eukaryota</taxon>
        <taxon>Sar</taxon>
        <taxon>Stramenopiles</taxon>
        <taxon>Oomycota</taxon>
        <taxon>Saprolegniomycetes</taxon>
        <taxon>Saprolegniales</taxon>
        <taxon>Verrucalvaceae</taxon>
        <taxon>Aphanomyces</taxon>
    </lineage>
</organism>
<feature type="domain" description="3-hydroxyacyl-CoA dehydrogenase NAD binding" evidence="1">
    <location>
        <begin position="11"/>
        <end position="187"/>
    </location>
</feature>
<dbReference type="GO" id="GO:0006631">
    <property type="term" value="P:fatty acid metabolic process"/>
    <property type="evidence" value="ECO:0007669"/>
    <property type="project" value="InterPro"/>
</dbReference>
<gene>
    <name evidence="3" type="primary">Aste57867_9585</name>
    <name evidence="2" type="ORF">As57867_009547</name>
    <name evidence="3" type="ORF">ASTE57867_9585</name>
</gene>
<dbReference type="PANTHER" id="PTHR48075:SF5">
    <property type="entry name" value="3-HYDROXYBUTYRYL-COA DEHYDROGENASE"/>
    <property type="match status" value="1"/>
</dbReference>
<evidence type="ECO:0000259" key="1">
    <source>
        <dbReference type="Pfam" id="PF02737"/>
    </source>
</evidence>
<dbReference type="GO" id="GO:0016491">
    <property type="term" value="F:oxidoreductase activity"/>
    <property type="evidence" value="ECO:0007669"/>
    <property type="project" value="TreeGrafter"/>
</dbReference>
<dbReference type="InterPro" id="IPR036291">
    <property type="entry name" value="NAD(P)-bd_dom_sf"/>
</dbReference>
<dbReference type="Pfam" id="PF02737">
    <property type="entry name" value="3HCDH_N"/>
    <property type="match status" value="1"/>
</dbReference>
<name>A0A485KNM7_9STRA</name>
<dbReference type="PANTHER" id="PTHR48075">
    <property type="entry name" value="3-HYDROXYACYL-COA DEHYDROGENASE FAMILY PROTEIN"/>
    <property type="match status" value="1"/>
</dbReference>
<evidence type="ECO:0000313" key="3">
    <source>
        <dbReference type="EMBL" id="VFT86464.1"/>
    </source>
</evidence>